<evidence type="ECO:0000313" key="3">
    <source>
        <dbReference type="Proteomes" id="UP001219518"/>
    </source>
</evidence>
<dbReference type="AlphaFoldDB" id="A0AAE1GRN8"/>
<dbReference type="EMBL" id="JAHWGI010000017">
    <property type="protein sequence ID" value="KAK3907754.1"/>
    <property type="molecule type" value="Genomic_DNA"/>
</dbReference>
<sequence length="114" mass="13101">MEKKQMSHSNSEFDCIVSEISEAKKEIRRYPCPKVFVLSRLASLCHLILFMNIILWVLNLKEFGLFNSIKDNVLKVKAEKGCVLLVALLQAFIFLSLAAPCICDYSFFTVLIFY</sequence>
<reference evidence="2" key="2">
    <citation type="journal article" date="2023" name="BMC Genomics">
        <title>Pest status, molecular evolution, and epigenetic factors derived from the genome assembly of Frankliniella fusca, a thysanopteran phytovirus vector.</title>
        <authorList>
            <person name="Catto M.A."/>
            <person name="Labadie P.E."/>
            <person name="Jacobson A.L."/>
            <person name="Kennedy G.G."/>
            <person name="Srinivasan R."/>
            <person name="Hunt B.G."/>
        </authorList>
    </citation>
    <scope>NUCLEOTIDE SEQUENCE</scope>
    <source>
        <strain evidence="2">PL_HMW_Pooled</strain>
    </source>
</reference>
<keyword evidence="3" id="KW-1185">Reference proteome</keyword>
<protein>
    <submittedName>
        <fullName evidence="2">Serine/threonine transporter SstT</fullName>
    </submittedName>
</protein>
<reference evidence="2" key="1">
    <citation type="submission" date="2021-07" db="EMBL/GenBank/DDBJ databases">
        <authorList>
            <person name="Catto M.A."/>
            <person name="Jacobson A."/>
            <person name="Kennedy G."/>
            <person name="Labadie P."/>
            <person name="Hunt B.G."/>
            <person name="Srinivasan R."/>
        </authorList>
    </citation>
    <scope>NUCLEOTIDE SEQUENCE</scope>
    <source>
        <strain evidence="2">PL_HMW_Pooled</strain>
        <tissue evidence="2">Head</tissue>
    </source>
</reference>
<proteinExistence type="predicted"/>
<comment type="caution">
    <text evidence="2">The sequence shown here is derived from an EMBL/GenBank/DDBJ whole genome shotgun (WGS) entry which is preliminary data.</text>
</comment>
<feature type="transmembrane region" description="Helical" evidence="1">
    <location>
        <begin position="83"/>
        <end position="113"/>
    </location>
</feature>
<feature type="transmembrane region" description="Helical" evidence="1">
    <location>
        <begin position="35"/>
        <end position="58"/>
    </location>
</feature>
<organism evidence="2 3">
    <name type="scientific">Frankliniella fusca</name>
    <dbReference type="NCBI Taxonomy" id="407009"/>
    <lineage>
        <taxon>Eukaryota</taxon>
        <taxon>Metazoa</taxon>
        <taxon>Ecdysozoa</taxon>
        <taxon>Arthropoda</taxon>
        <taxon>Hexapoda</taxon>
        <taxon>Insecta</taxon>
        <taxon>Pterygota</taxon>
        <taxon>Neoptera</taxon>
        <taxon>Paraneoptera</taxon>
        <taxon>Thysanoptera</taxon>
        <taxon>Terebrantia</taxon>
        <taxon>Thripoidea</taxon>
        <taxon>Thripidae</taxon>
        <taxon>Frankliniella</taxon>
    </lineage>
</organism>
<accession>A0AAE1GRN8</accession>
<feature type="non-terminal residue" evidence="2">
    <location>
        <position position="1"/>
    </location>
</feature>
<evidence type="ECO:0000256" key="1">
    <source>
        <dbReference type="SAM" id="Phobius"/>
    </source>
</evidence>
<keyword evidence="1" id="KW-0812">Transmembrane</keyword>
<dbReference type="Proteomes" id="UP001219518">
    <property type="component" value="Unassembled WGS sequence"/>
</dbReference>
<keyword evidence="1" id="KW-1133">Transmembrane helix</keyword>
<keyword evidence="1" id="KW-0472">Membrane</keyword>
<gene>
    <name evidence="2" type="ORF">KUF71_018390</name>
</gene>
<evidence type="ECO:0000313" key="2">
    <source>
        <dbReference type="EMBL" id="KAK3907754.1"/>
    </source>
</evidence>
<name>A0AAE1GRN8_9NEOP</name>